<dbReference type="Proteomes" id="UP001172721">
    <property type="component" value="Unassembled WGS sequence"/>
</dbReference>
<accession>A0ABT8HQH2</accession>
<sequence>MKKWSVISLAGLVALGGALGASHVWAGEKTKVQKPNVQEETKTVPKTTKAAQDESAQLRNHLESLNAQMKQLNAEKENENTSAKRAKLNKEYVKVFEKQKALSKKMNVDSKALDHVISALKEKENRE</sequence>
<keyword evidence="4" id="KW-1185">Reference proteome</keyword>
<name>A0ABT8HQH2_9BACL</name>
<feature type="chain" id="PRO_5047335187" evidence="2">
    <location>
        <begin position="27"/>
        <end position="127"/>
    </location>
</feature>
<dbReference type="EMBL" id="JAUHTR010000001">
    <property type="protein sequence ID" value="MDN4523020.1"/>
    <property type="molecule type" value="Genomic_DNA"/>
</dbReference>
<reference evidence="3" key="1">
    <citation type="submission" date="2023-07" db="EMBL/GenBank/DDBJ databases">
        <title>Fictibacillus sp. isolated from freshwater pond.</title>
        <authorList>
            <person name="Kirdat K."/>
            <person name="Bhat A."/>
            <person name="Mourya A."/>
            <person name="Yadav A."/>
        </authorList>
    </citation>
    <scope>NUCLEOTIDE SEQUENCE</scope>
    <source>
        <strain evidence="3">NE201</strain>
    </source>
</reference>
<evidence type="ECO:0000313" key="4">
    <source>
        <dbReference type="Proteomes" id="UP001172721"/>
    </source>
</evidence>
<feature type="signal peptide" evidence="2">
    <location>
        <begin position="1"/>
        <end position="26"/>
    </location>
</feature>
<keyword evidence="1" id="KW-0175">Coiled coil</keyword>
<feature type="coiled-coil region" evidence="1">
    <location>
        <begin position="48"/>
        <end position="91"/>
    </location>
</feature>
<evidence type="ECO:0000313" key="3">
    <source>
        <dbReference type="EMBL" id="MDN4523020.1"/>
    </source>
</evidence>
<comment type="caution">
    <text evidence="3">The sequence shown here is derived from an EMBL/GenBank/DDBJ whole genome shotgun (WGS) entry which is preliminary data.</text>
</comment>
<keyword evidence="2" id="KW-0732">Signal</keyword>
<dbReference type="RefSeq" id="WP_301164087.1">
    <property type="nucleotide sequence ID" value="NZ_JAUHTR010000001.1"/>
</dbReference>
<gene>
    <name evidence="3" type="ORF">QYB97_00960</name>
</gene>
<organism evidence="3 4">
    <name type="scientific">Fictibacillus fluitans</name>
    <dbReference type="NCBI Taxonomy" id="3058422"/>
    <lineage>
        <taxon>Bacteria</taxon>
        <taxon>Bacillati</taxon>
        <taxon>Bacillota</taxon>
        <taxon>Bacilli</taxon>
        <taxon>Bacillales</taxon>
        <taxon>Fictibacillaceae</taxon>
        <taxon>Fictibacillus</taxon>
    </lineage>
</organism>
<evidence type="ECO:0000256" key="1">
    <source>
        <dbReference type="SAM" id="Coils"/>
    </source>
</evidence>
<proteinExistence type="predicted"/>
<evidence type="ECO:0000256" key="2">
    <source>
        <dbReference type="SAM" id="SignalP"/>
    </source>
</evidence>
<protein>
    <submittedName>
        <fullName evidence="3">Uncharacterized protein</fullName>
    </submittedName>
</protein>